<comment type="caution">
    <text evidence="3">The sequence shown here is derived from an EMBL/GenBank/DDBJ whole genome shotgun (WGS) entry which is preliminary data.</text>
</comment>
<protein>
    <recommendedName>
        <fullName evidence="5">DUF5666 domain-containing protein</fullName>
    </recommendedName>
</protein>
<dbReference type="EMBL" id="LZSO01000025">
    <property type="protein sequence ID" value="OBB29461.1"/>
    <property type="molecule type" value="Genomic_DNA"/>
</dbReference>
<reference evidence="4" key="1">
    <citation type="submission" date="2016-06" db="EMBL/GenBank/DDBJ databases">
        <authorList>
            <person name="Sutton G."/>
            <person name="Brinkac L."/>
            <person name="Sanka R."/>
            <person name="Adams M."/>
            <person name="Lau E."/>
            <person name="Mehaffy C."/>
            <person name="Tameris M."/>
            <person name="Hatherill M."/>
            <person name="Hanekom W."/>
            <person name="Mahomed H."/>
            <person name="Mcshane H."/>
        </authorList>
    </citation>
    <scope>NUCLEOTIDE SEQUENCE [LARGE SCALE GENOMIC DNA]</scope>
    <source>
        <strain evidence="4">852002-51209_SCH5440388</strain>
    </source>
</reference>
<feature type="region of interest" description="Disordered" evidence="1">
    <location>
        <begin position="132"/>
        <end position="151"/>
    </location>
</feature>
<feature type="chain" id="PRO_5008297305" description="DUF5666 domain-containing protein" evidence="2">
    <location>
        <begin position="27"/>
        <end position="151"/>
    </location>
</feature>
<sequence>MSIRPTIAAVGIAAAIAGLGGAAVYAATDTQGPGRHGPPNAEGGPPPWMGGPGIDGQSHDRPDPATIHSEAVLTEGGGYRTTLFQSGTITDLSATSVTVRSNDGFTQSYALPDAVKPLYGVNDRVLIRATRTGSAPTGKPTVTSIGEAPDR</sequence>
<name>A0A1A0R4V1_MYCPR</name>
<gene>
    <name evidence="3" type="ORF">A5792_19395</name>
</gene>
<evidence type="ECO:0008006" key="5">
    <source>
        <dbReference type="Google" id="ProtNLM"/>
    </source>
</evidence>
<organism evidence="3 4">
    <name type="scientific">Mycolicibacterium peregrinum</name>
    <name type="common">Mycobacterium peregrinum</name>
    <dbReference type="NCBI Taxonomy" id="43304"/>
    <lineage>
        <taxon>Bacteria</taxon>
        <taxon>Bacillati</taxon>
        <taxon>Actinomycetota</taxon>
        <taxon>Actinomycetes</taxon>
        <taxon>Mycobacteriales</taxon>
        <taxon>Mycobacteriaceae</taxon>
        <taxon>Mycolicibacterium</taxon>
    </lineage>
</organism>
<evidence type="ECO:0000256" key="1">
    <source>
        <dbReference type="SAM" id="MobiDB-lite"/>
    </source>
</evidence>
<proteinExistence type="predicted"/>
<dbReference type="STRING" id="43304.GCA_001403655_04528"/>
<feature type="compositionally biased region" description="Polar residues" evidence="1">
    <location>
        <begin position="132"/>
        <end position="144"/>
    </location>
</feature>
<dbReference type="RefSeq" id="WP_064932344.1">
    <property type="nucleotide sequence ID" value="NZ_LZSO01000025.1"/>
</dbReference>
<feature type="region of interest" description="Disordered" evidence="1">
    <location>
        <begin position="30"/>
        <end position="66"/>
    </location>
</feature>
<dbReference type="Proteomes" id="UP000093902">
    <property type="component" value="Unassembled WGS sequence"/>
</dbReference>
<evidence type="ECO:0000256" key="2">
    <source>
        <dbReference type="SAM" id="SignalP"/>
    </source>
</evidence>
<accession>A0A1A0R4V1</accession>
<keyword evidence="2" id="KW-0732">Signal</keyword>
<evidence type="ECO:0000313" key="4">
    <source>
        <dbReference type="Proteomes" id="UP000093902"/>
    </source>
</evidence>
<evidence type="ECO:0000313" key="3">
    <source>
        <dbReference type="EMBL" id="OBB29461.1"/>
    </source>
</evidence>
<feature type="signal peptide" evidence="2">
    <location>
        <begin position="1"/>
        <end position="26"/>
    </location>
</feature>
<dbReference type="OrthoDB" id="3401874at2"/>
<dbReference type="AlphaFoldDB" id="A0A1A0R4V1"/>